<feature type="transmembrane region" description="Helical" evidence="2">
    <location>
        <begin position="318"/>
        <end position="342"/>
    </location>
</feature>
<gene>
    <name evidence="3" type="ORF">RCC_09610</name>
</gene>
<evidence type="ECO:0000256" key="2">
    <source>
        <dbReference type="SAM" id="Phobius"/>
    </source>
</evidence>
<dbReference type="PANTHER" id="PTHR28019">
    <property type="entry name" value="CELL MEMBRANE PROTEIN YLR413W-RELATED"/>
    <property type="match status" value="1"/>
</dbReference>
<evidence type="ECO:0000313" key="4">
    <source>
        <dbReference type="Proteomes" id="UP000225277"/>
    </source>
</evidence>
<dbReference type="GO" id="GO:0005886">
    <property type="term" value="C:plasma membrane"/>
    <property type="evidence" value="ECO:0007669"/>
    <property type="project" value="InterPro"/>
</dbReference>
<dbReference type="InterPro" id="IPR052413">
    <property type="entry name" value="SUR7_domain"/>
</dbReference>
<dbReference type="Pfam" id="PF06687">
    <property type="entry name" value="SUR7"/>
    <property type="match status" value="1"/>
</dbReference>
<keyword evidence="2" id="KW-1133">Transmembrane helix</keyword>
<dbReference type="OrthoDB" id="4159154at2759"/>
<proteinExistence type="predicted"/>
<keyword evidence="2" id="KW-0472">Membrane</keyword>
<dbReference type="InterPro" id="IPR009571">
    <property type="entry name" value="SUR7/Rim9-like_fungi"/>
</dbReference>
<reference evidence="3 4" key="1">
    <citation type="submission" date="2016-03" db="EMBL/GenBank/DDBJ databases">
        <authorList>
            <person name="Ploux O."/>
        </authorList>
    </citation>
    <scope>NUCLEOTIDE SEQUENCE [LARGE SCALE GENOMIC DNA]</scope>
    <source>
        <strain evidence="3 4">URUG2</strain>
    </source>
</reference>
<evidence type="ECO:0000313" key="3">
    <source>
        <dbReference type="EMBL" id="CZT23895.1"/>
    </source>
</evidence>
<organism evidence="3 4">
    <name type="scientific">Ramularia collo-cygni</name>
    <dbReference type="NCBI Taxonomy" id="112498"/>
    <lineage>
        <taxon>Eukaryota</taxon>
        <taxon>Fungi</taxon>
        <taxon>Dikarya</taxon>
        <taxon>Ascomycota</taxon>
        <taxon>Pezizomycotina</taxon>
        <taxon>Dothideomycetes</taxon>
        <taxon>Dothideomycetidae</taxon>
        <taxon>Mycosphaerellales</taxon>
        <taxon>Mycosphaerellaceae</taxon>
        <taxon>Ramularia</taxon>
    </lineage>
</organism>
<dbReference type="EMBL" id="FJUY01000018">
    <property type="protein sequence ID" value="CZT23895.1"/>
    <property type="molecule type" value="Genomic_DNA"/>
</dbReference>
<dbReference type="Proteomes" id="UP000225277">
    <property type="component" value="Unassembled WGS sequence"/>
</dbReference>
<feature type="region of interest" description="Disordered" evidence="1">
    <location>
        <begin position="349"/>
        <end position="383"/>
    </location>
</feature>
<keyword evidence="4" id="KW-1185">Reference proteome</keyword>
<feature type="transmembrane region" description="Helical" evidence="2">
    <location>
        <begin position="274"/>
        <end position="297"/>
    </location>
</feature>
<keyword evidence="2" id="KW-0812">Transmembrane</keyword>
<dbReference type="GeneID" id="35604678"/>
<dbReference type="RefSeq" id="XP_023630619.1">
    <property type="nucleotide sequence ID" value="XM_023774851.1"/>
</dbReference>
<feature type="transmembrane region" description="Helical" evidence="2">
    <location>
        <begin position="12"/>
        <end position="33"/>
    </location>
</feature>
<dbReference type="GO" id="GO:0031505">
    <property type="term" value="P:fungal-type cell wall organization"/>
    <property type="evidence" value="ECO:0007669"/>
    <property type="project" value="TreeGrafter"/>
</dbReference>
<dbReference type="PANTHER" id="PTHR28019:SF7">
    <property type="entry name" value="SUR7 PROTEIN"/>
    <property type="match status" value="1"/>
</dbReference>
<evidence type="ECO:0000256" key="1">
    <source>
        <dbReference type="SAM" id="MobiDB-lite"/>
    </source>
</evidence>
<sequence>MGESKPFFQPYAILPVLVTATTFILTFLCVFAGNTPGFMEQYSVFTLNTTRLGQNAIEKIDEKIMSFNATKIITKRDLPAAAIVHPAMITDAPDLYARQDIGDIFSDLTAGAGSIKSDAGDAIDSVQTAITSKISSAASAVESKASSVEGIVASKISSAINSAQTAVVDAVNGTYNDWIDELELKGFYSIHLRTTCEGEYVTPSGQNISIGDSPIPPNGTHKNVDSCSTHSSLNPLGLIRILFEIGIGLTGLALIVAIWSTIRYTYKKAWLNSIISVAALSFLGLATILTHGLAVAVSKLLNLLGSGIGLKTEYGGKFIALAWATVILLLVNIGLWVVIGLFHEKLPGSPSRNKSVKKNRDQEKSSVSPPLPSYQHEYNNTGR</sequence>
<dbReference type="AlphaFoldDB" id="A0A2D3VDN9"/>
<dbReference type="GO" id="GO:0051285">
    <property type="term" value="C:cell cortex of cell tip"/>
    <property type="evidence" value="ECO:0007669"/>
    <property type="project" value="TreeGrafter"/>
</dbReference>
<name>A0A2D3VDN9_9PEZI</name>
<accession>A0A2D3VDN9</accession>
<feature type="transmembrane region" description="Helical" evidence="2">
    <location>
        <begin position="241"/>
        <end position="262"/>
    </location>
</feature>
<protein>
    <submittedName>
        <fullName evidence="3">Uncharacterized protein</fullName>
    </submittedName>
</protein>